<evidence type="ECO:0000259" key="3">
    <source>
        <dbReference type="SMART" id="SM00458"/>
    </source>
</evidence>
<evidence type="ECO:0000256" key="2">
    <source>
        <dbReference type="SAM" id="Phobius"/>
    </source>
</evidence>
<dbReference type="SUPFAM" id="SSF50370">
    <property type="entry name" value="Ricin B-like lectins"/>
    <property type="match status" value="1"/>
</dbReference>
<protein>
    <recommendedName>
        <fullName evidence="3">Ricin B lectin domain-containing protein</fullName>
    </recommendedName>
</protein>
<feature type="domain" description="Ricin B lectin" evidence="3">
    <location>
        <begin position="199"/>
        <end position="318"/>
    </location>
</feature>
<organism evidence="4 5">
    <name type="scientific">Dactylosporangium salmoneum</name>
    <dbReference type="NCBI Taxonomy" id="53361"/>
    <lineage>
        <taxon>Bacteria</taxon>
        <taxon>Bacillati</taxon>
        <taxon>Actinomycetota</taxon>
        <taxon>Actinomycetes</taxon>
        <taxon>Micromonosporales</taxon>
        <taxon>Micromonosporaceae</taxon>
        <taxon>Dactylosporangium</taxon>
    </lineage>
</organism>
<sequence length="318" mass="32756">MTYADETVLGMGDPEIDEEPPLMVRPYVRLRQHTEDPANEVKGDPPPSGDQPERHDRPAAPPDRTGPARSHRRIGSALKRHASAVHRGRRRLLSVSSGALILLVGITALVLAVGDRPASPAVDADGVAVPKPSHFTTGAAQAPSPSPTSNTPSMAAALSLSEAPPASAQPPRPSDNAQPSGTPVLGEQPTPVQPSSAGARTGRITGASGLCLDGGAGPHADRVRRWSCDDGAGQTWTVAGDGTLQTQGRCLQAASGQVTLQTCDGGSAQQWRSGAAGSLINPASGLCLGKPDDDDEDGRTSLRMAACNQSGAQRWSLP</sequence>
<reference evidence="5" key="1">
    <citation type="journal article" date="2019" name="Int. J. Syst. Evol. Microbiol.">
        <title>The Global Catalogue of Microorganisms (GCM) 10K type strain sequencing project: providing services to taxonomists for standard genome sequencing and annotation.</title>
        <authorList>
            <consortium name="The Broad Institute Genomics Platform"/>
            <consortium name="The Broad Institute Genome Sequencing Center for Infectious Disease"/>
            <person name="Wu L."/>
            <person name="Ma J."/>
        </authorList>
    </citation>
    <scope>NUCLEOTIDE SEQUENCE [LARGE SCALE GENOMIC DNA]</scope>
    <source>
        <strain evidence="5">JCM 3272</strain>
    </source>
</reference>
<comment type="caution">
    <text evidence="4">The sequence shown here is derived from an EMBL/GenBank/DDBJ whole genome shotgun (WGS) entry which is preliminary data.</text>
</comment>
<dbReference type="InterPro" id="IPR000772">
    <property type="entry name" value="Ricin_B_lectin"/>
</dbReference>
<feature type="compositionally biased region" description="Basic and acidic residues" evidence="1">
    <location>
        <begin position="32"/>
        <end position="43"/>
    </location>
</feature>
<dbReference type="Pfam" id="PF00652">
    <property type="entry name" value="Ricin_B_lectin"/>
    <property type="match status" value="1"/>
</dbReference>
<dbReference type="Gene3D" id="2.80.10.50">
    <property type="match status" value="1"/>
</dbReference>
<dbReference type="Proteomes" id="UP001501444">
    <property type="component" value="Unassembled WGS sequence"/>
</dbReference>
<feature type="compositionally biased region" description="Low complexity" evidence="1">
    <location>
        <begin position="136"/>
        <end position="166"/>
    </location>
</feature>
<proteinExistence type="predicted"/>
<keyword evidence="2" id="KW-1133">Transmembrane helix</keyword>
<evidence type="ECO:0000256" key="1">
    <source>
        <dbReference type="SAM" id="MobiDB-lite"/>
    </source>
</evidence>
<feature type="region of interest" description="Disordered" evidence="1">
    <location>
        <begin position="1"/>
        <end position="74"/>
    </location>
</feature>
<dbReference type="EMBL" id="BAAARV010000007">
    <property type="protein sequence ID" value="GAA2332537.1"/>
    <property type="molecule type" value="Genomic_DNA"/>
</dbReference>
<dbReference type="RefSeq" id="WP_344611173.1">
    <property type="nucleotide sequence ID" value="NZ_BAAARV010000007.1"/>
</dbReference>
<feature type="region of interest" description="Disordered" evidence="1">
    <location>
        <begin position="132"/>
        <end position="204"/>
    </location>
</feature>
<evidence type="ECO:0000313" key="5">
    <source>
        <dbReference type="Proteomes" id="UP001501444"/>
    </source>
</evidence>
<keyword evidence="5" id="KW-1185">Reference proteome</keyword>
<name>A0ABP5SJH3_9ACTN</name>
<dbReference type="PROSITE" id="PS50231">
    <property type="entry name" value="RICIN_B_LECTIN"/>
    <property type="match status" value="1"/>
</dbReference>
<keyword evidence="2" id="KW-0812">Transmembrane</keyword>
<accession>A0ABP5SJH3</accession>
<feature type="transmembrane region" description="Helical" evidence="2">
    <location>
        <begin position="92"/>
        <end position="113"/>
    </location>
</feature>
<dbReference type="SMART" id="SM00458">
    <property type="entry name" value="RICIN"/>
    <property type="match status" value="1"/>
</dbReference>
<gene>
    <name evidence="4" type="ORF">GCM10010170_011540</name>
</gene>
<keyword evidence="2" id="KW-0472">Membrane</keyword>
<evidence type="ECO:0000313" key="4">
    <source>
        <dbReference type="EMBL" id="GAA2332537.1"/>
    </source>
</evidence>
<dbReference type="InterPro" id="IPR035992">
    <property type="entry name" value="Ricin_B-like_lectins"/>
</dbReference>